<gene>
    <name evidence="9" type="ORF">CH238_03710</name>
    <name evidence="8" type="ORF">CLOLEP_03615</name>
</gene>
<comment type="subcellular location">
    <subcellularLocation>
        <location evidence="1">Cell membrane</location>
        <topology evidence="1">Multi-pass membrane protein</topology>
    </subcellularLocation>
</comment>
<dbReference type="Gene3D" id="1.20.1250.20">
    <property type="entry name" value="MFS general substrate transporter like domains"/>
    <property type="match status" value="1"/>
</dbReference>
<dbReference type="InterPro" id="IPR051788">
    <property type="entry name" value="MFS_Transporter"/>
</dbReference>
<evidence type="ECO:0000256" key="6">
    <source>
        <dbReference type="ARBA" id="ARBA00023136"/>
    </source>
</evidence>
<evidence type="ECO:0000256" key="3">
    <source>
        <dbReference type="ARBA" id="ARBA00022448"/>
    </source>
</evidence>
<feature type="transmembrane region" description="Helical" evidence="7">
    <location>
        <begin position="45"/>
        <end position="64"/>
    </location>
</feature>
<organism evidence="8 10">
    <name type="scientific">[Clostridium] leptum DSM 753</name>
    <dbReference type="NCBI Taxonomy" id="428125"/>
    <lineage>
        <taxon>Bacteria</taxon>
        <taxon>Bacillati</taxon>
        <taxon>Bacillota</taxon>
        <taxon>Clostridia</taxon>
        <taxon>Eubacteriales</taxon>
        <taxon>Oscillospiraceae</taxon>
        <taxon>Oscillospiraceae incertae sedis</taxon>
    </lineage>
</organism>
<dbReference type="Proteomes" id="UP000220611">
    <property type="component" value="Unassembled WGS sequence"/>
</dbReference>
<feature type="transmembrane region" description="Helical" evidence="7">
    <location>
        <begin position="280"/>
        <end position="297"/>
    </location>
</feature>
<dbReference type="EMBL" id="ABCB02000021">
    <property type="protein sequence ID" value="EDO59565.1"/>
    <property type="molecule type" value="Genomic_DNA"/>
</dbReference>
<dbReference type="Proteomes" id="UP000003490">
    <property type="component" value="Unassembled WGS sequence"/>
</dbReference>
<evidence type="ECO:0000256" key="2">
    <source>
        <dbReference type="ARBA" id="ARBA00008335"/>
    </source>
</evidence>
<feature type="transmembrane region" description="Helical" evidence="7">
    <location>
        <begin position="303"/>
        <end position="323"/>
    </location>
</feature>
<feature type="transmembrane region" description="Helical" evidence="7">
    <location>
        <begin position="76"/>
        <end position="97"/>
    </location>
</feature>
<dbReference type="eggNOG" id="COG0738">
    <property type="taxonomic scope" value="Bacteria"/>
</dbReference>
<feature type="transmembrane region" description="Helical" evidence="7">
    <location>
        <begin position="167"/>
        <end position="191"/>
    </location>
</feature>
<keyword evidence="11" id="KW-1185">Reference proteome</keyword>
<reference evidence="8 10" key="1">
    <citation type="submission" date="2007-08" db="EMBL/GenBank/DDBJ databases">
        <title>Draft genome sequence of Clostridium leptum (DSM 753).</title>
        <authorList>
            <person name="Sudarsanam P."/>
            <person name="Ley R."/>
            <person name="Guruge J."/>
            <person name="Turnbaugh P.J."/>
            <person name="Mahowald M."/>
            <person name="Liep D."/>
            <person name="Gordon J."/>
        </authorList>
    </citation>
    <scope>NUCLEOTIDE SEQUENCE [LARGE SCALE GENOMIC DNA]</scope>
    <source>
        <strain evidence="8 10">DSM 753</strain>
    </source>
</reference>
<keyword evidence="4 7" id="KW-0812">Transmembrane</keyword>
<feature type="transmembrane region" description="Helical" evidence="7">
    <location>
        <begin position="387"/>
        <end position="406"/>
    </location>
</feature>
<reference evidence="8 10" key="2">
    <citation type="submission" date="2007-08" db="EMBL/GenBank/DDBJ databases">
        <authorList>
            <person name="Fulton L."/>
            <person name="Clifton S."/>
            <person name="Fulton B."/>
            <person name="Xu J."/>
            <person name="Minx P."/>
            <person name="Pepin K.H."/>
            <person name="Johnson M."/>
            <person name="Thiruvilangam P."/>
            <person name="Bhonagiri V."/>
            <person name="Nash W.E."/>
            <person name="Wang C."/>
            <person name="Mardis E.R."/>
            <person name="Wilson R.K."/>
        </authorList>
    </citation>
    <scope>NUCLEOTIDE SEQUENCE [LARGE SCALE GENOMIC DNA]</scope>
    <source>
        <strain evidence="8 10">DSM 753</strain>
    </source>
</reference>
<evidence type="ECO:0000256" key="5">
    <source>
        <dbReference type="ARBA" id="ARBA00022989"/>
    </source>
</evidence>
<dbReference type="AlphaFoldDB" id="A7VYD7"/>
<proteinExistence type="inferred from homology"/>
<comment type="caution">
    <text evidence="8">The sequence shown here is derived from an EMBL/GenBank/DDBJ whole genome shotgun (WGS) entry which is preliminary data.</text>
</comment>
<evidence type="ECO:0000313" key="9">
    <source>
        <dbReference type="EMBL" id="PEQ25155.1"/>
    </source>
</evidence>
<feature type="transmembrane region" description="Helical" evidence="7">
    <location>
        <begin position="12"/>
        <end position="33"/>
    </location>
</feature>
<dbReference type="Pfam" id="PF07690">
    <property type="entry name" value="MFS_1"/>
    <property type="match status" value="1"/>
</dbReference>
<sequence>MKPLTYRHTRIACYGAYVTQAIINNLAPLLFTIFQRRFGVTLEEVGSLILINFTAQIFVDLAAARFADKIGYRNGMVIAHLFCIAGLAFLVVLPQILPSAFAGLLIAVIIYAVGGGYIEVLISPLVDSLPGEEKEKAMSLLHSFYCWGQAAVVLISTLLIWGLGESFWFLLPVLWALLPLCNTFLCAKVPVIEPKEQSHQPIPFKMLLKNKLFLIAVLMMLAAGASEMGMSQWSSLFAEKGLQVSKLMGDLLGPFLFAIFMAVGRTLYGFYGHKINLKNALLLCGLLCILCYGVTALSLNPLLSLAGCAVCGFGVSLLWPGTLSVTARGIPTGGTAMFGLLAVAGDMGCALGPFLTGQVSGFSQSLPVAAELCQSFGITLEQFGLKAGLAAALLFPILLVVGVLCFKRQKAPLDS</sequence>
<dbReference type="HOGENOM" id="CLU_677758_0_0_9"/>
<feature type="transmembrane region" description="Helical" evidence="7">
    <location>
        <begin position="251"/>
        <end position="268"/>
    </location>
</feature>
<evidence type="ECO:0000313" key="10">
    <source>
        <dbReference type="Proteomes" id="UP000003490"/>
    </source>
</evidence>
<feature type="transmembrane region" description="Helical" evidence="7">
    <location>
        <begin position="212"/>
        <end position="231"/>
    </location>
</feature>
<evidence type="ECO:0000256" key="1">
    <source>
        <dbReference type="ARBA" id="ARBA00004651"/>
    </source>
</evidence>
<dbReference type="SUPFAM" id="SSF103473">
    <property type="entry name" value="MFS general substrate transporter"/>
    <property type="match status" value="1"/>
</dbReference>
<dbReference type="OrthoDB" id="9769325at2"/>
<evidence type="ECO:0000256" key="4">
    <source>
        <dbReference type="ARBA" id="ARBA00022692"/>
    </source>
</evidence>
<feature type="transmembrane region" description="Helical" evidence="7">
    <location>
        <begin position="138"/>
        <end position="161"/>
    </location>
</feature>
<keyword evidence="3" id="KW-0813">Transport</keyword>
<evidence type="ECO:0000313" key="11">
    <source>
        <dbReference type="Proteomes" id="UP000220611"/>
    </source>
</evidence>
<keyword evidence="6 7" id="KW-0472">Membrane</keyword>
<name>A7VYD7_9FIRM</name>
<dbReference type="InterPro" id="IPR011701">
    <property type="entry name" value="MFS"/>
</dbReference>
<accession>A7VYD7</accession>
<feature type="transmembrane region" description="Helical" evidence="7">
    <location>
        <begin position="335"/>
        <end position="355"/>
    </location>
</feature>
<reference evidence="9 11" key="3">
    <citation type="submission" date="2017-07" db="EMBL/GenBank/DDBJ databases">
        <title>Prevalence of linear plasmids in Cutibacterium (Propionibacterium) acnes isolates obtained from prostatic tissue.</title>
        <authorList>
            <person name="Davidsson S."/>
            <person name="Carlsson J."/>
            <person name="Molling P."/>
            <person name="Andren O."/>
            <person name="Andersson S.-O."/>
            <person name="Brzuszkiewicz E."/>
            <person name="Poehlein A."/>
            <person name="Al-Zeer M."/>
            <person name="Brinkmann V."/>
            <person name="Scavenius C."/>
            <person name="Nazipi S."/>
            <person name="Soderquist B."/>
            <person name="Bruggemann H."/>
        </authorList>
    </citation>
    <scope>NUCLEOTIDE SEQUENCE [LARGE SCALE GENOMIC DNA]</scope>
    <source>
        <strain evidence="9 11">DSM 753</strain>
    </source>
</reference>
<dbReference type="GO" id="GO:0022857">
    <property type="term" value="F:transmembrane transporter activity"/>
    <property type="evidence" value="ECO:0007669"/>
    <property type="project" value="InterPro"/>
</dbReference>
<protein>
    <submittedName>
        <fullName evidence="9">MFS transporter</fullName>
    </submittedName>
    <submittedName>
        <fullName evidence="8">Transporter, major facilitator family protein</fullName>
    </submittedName>
</protein>
<dbReference type="InterPro" id="IPR036259">
    <property type="entry name" value="MFS_trans_sf"/>
</dbReference>
<comment type="similarity">
    <text evidence="2">Belongs to the major facilitator superfamily.</text>
</comment>
<dbReference type="PANTHER" id="PTHR23514:SF3">
    <property type="entry name" value="BYPASS OF STOP CODON PROTEIN 6"/>
    <property type="match status" value="1"/>
</dbReference>
<dbReference type="EMBL" id="NOXF01000002">
    <property type="protein sequence ID" value="PEQ25155.1"/>
    <property type="molecule type" value="Genomic_DNA"/>
</dbReference>
<feature type="transmembrane region" description="Helical" evidence="7">
    <location>
        <begin position="103"/>
        <end position="126"/>
    </location>
</feature>
<dbReference type="PANTHER" id="PTHR23514">
    <property type="entry name" value="BYPASS OF STOP CODON PROTEIN 6"/>
    <property type="match status" value="1"/>
</dbReference>
<dbReference type="GO" id="GO:0005886">
    <property type="term" value="C:plasma membrane"/>
    <property type="evidence" value="ECO:0007669"/>
    <property type="project" value="UniProtKB-SubCell"/>
</dbReference>
<keyword evidence="5 7" id="KW-1133">Transmembrane helix</keyword>
<evidence type="ECO:0000313" key="8">
    <source>
        <dbReference type="EMBL" id="EDO59565.1"/>
    </source>
</evidence>
<evidence type="ECO:0000256" key="7">
    <source>
        <dbReference type="SAM" id="Phobius"/>
    </source>
</evidence>